<protein>
    <submittedName>
        <fullName evidence="2">Uncharacterized protein</fullName>
    </submittedName>
</protein>
<dbReference type="EMBL" id="SWJQ01000340">
    <property type="protein sequence ID" value="TRZ16035.1"/>
    <property type="molecule type" value="Genomic_DNA"/>
</dbReference>
<feature type="compositionally biased region" description="Polar residues" evidence="1">
    <location>
        <begin position="81"/>
        <end position="90"/>
    </location>
</feature>
<gene>
    <name evidence="2" type="ORF">HGM15179_011109</name>
</gene>
<proteinExistence type="predicted"/>
<dbReference type="Proteomes" id="UP000796761">
    <property type="component" value="Unassembled WGS sequence"/>
</dbReference>
<reference evidence="2" key="1">
    <citation type="submission" date="2019-04" db="EMBL/GenBank/DDBJ databases">
        <title>Genome assembly of Zosterops borbonicus 15179.</title>
        <authorList>
            <person name="Leroy T."/>
            <person name="Anselmetti Y."/>
            <person name="Tilak M.-K."/>
            <person name="Nabholz B."/>
        </authorList>
    </citation>
    <scope>NUCLEOTIDE SEQUENCE</scope>
    <source>
        <strain evidence="2">HGM_15179</strain>
        <tissue evidence="2">Muscle</tissue>
    </source>
</reference>
<evidence type="ECO:0000313" key="2">
    <source>
        <dbReference type="EMBL" id="TRZ16035.1"/>
    </source>
</evidence>
<feature type="compositionally biased region" description="Basic and acidic residues" evidence="1">
    <location>
        <begin position="1"/>
        <end position="79"/>
    </location>
</feature>
<dbReference type="InterPro" id="IPR050923">
    <property type="entry name" value="Cell_Proc_Reg/RNA_Proc"/>
</dbReference>
<comment type="caution">
    <text evidence="2">The sequence shown here is derived from an EMBL/GenBank/DDBJ whole genome shotgun (WGS) entry which is preliminary data.</text>
</comment>
<name>A0A8K1GCA6_9PASS</name>
<evidence type="ECO:0000256" key="1">
    <source>
        <dbReference type="SAM" id="MobiDB-lite"/>
    </source>
</evidence>
<evidence type="ECO:0000313" key="3">
    <source>
        <dbReference type="Proteomes" id="UP000796761"/>
    </source>
</evidence>
<dbReference type="OrthoDB" id="444265at2759"/>
<keyword evidence="3" id="KW-1185">Reference proteome</keyword>
<feature type="region of interest" description="Disordered" evidence="1">
    <location>
        <begin position="167"/>
        <end position="205"/>
    </location>
</feature>
<dbReference type="Gene3D" id="2.60.200.20">
    <property type="match status" value="1"/>
</dbReference>
<feature type="region of interest" description="Disordered" evidence="1">
    <location>
        <begin position="1"/>
        <end position="111"/>
    </location>
</feature>
<dbReference type="PANTHER" id="PTHR23308">
    <property type="entry name" value="NUCLEAR INHIBITOR OF PROTEIN PHOSPHATASE-1"/>
    <property type="match status" value="1"/>
</dbReference>
<accession>A0A8K1GCA6</accession>
<sequence>MKQERDDGCCRGNEERHPREQEHQWDRSSDWDRHKDHSDRKKNPSDRPRAHSHERDTQNLRKQQPEREFYNERRQEHWQGTKGSSNQNPELRQFKSKPREKAAKNKQKPSLELSRALLEDTNTFQGVVINSSSLNSTFLMEPQHYYQLKEKDVLKSGFSSREYVLLHESSDKSEANAKADDEEEKESDRFWPTMGTFKGGPTSLC</sequence>
<feature type="compositionally biased region" description="Basic and acidic residues" evidence="1">
    <location>
        <begin position="167"/>
        <end position="179"/>
    </location>
</feature>
<organism evidence="2 3">
    <name type="scientific">Zosterops borbonicus</name>
    <dbReference type="NCBI Taxonomy" id="364589"/>
    <lineage>
        <taxon>Eukaryota</taxon>
        <taxon>Metazoa</taxon>
        <taxon>Chordata</taxon>
        <taxon>Craniata</taxon>
        <taxon>Vertebrata</taxon>
        <taxon>Euteleostomi</taxon>
        <taxon>Archelosauria</taxon>
        <taxon>Archosauria</taxon>
        <taxon>Dinosauria</taxon>
        <taxon>Saurischia</taxon>
        <taxon>Theropoda</taxon>
        <taxon>Coelurosauria</taxon>
        <taxon>Aves</taxon>
        <taxon>Neognathae</taxon>
        <taxon>Neoaves</taxon>
        <taxon>Telluraves</taxon>
        <taxon>Australaves</taxon>
        <taxon>Passeriformes</taxon>
        <taxon>Sylvioidea</taxon>
        <taxon>Zosteropidae</taxon>
        <taxon>Zosterops</taxon>
    </lineage>
</organism>
<dbReference type="AlphaFoldDB" id="A0A8K1GCA6"/>